<gene>
    <name evidence="1" type="ORF">ACFFUQ_16390</name>
</gene>
<evidence type="ECO:0000313" key="1">
    <source>
        <dbReference type="EMBL" id="MFB9065601.1"/>
    </source>
</evidence>
<comment type="caution">
    <text evidence="1">The sequence shown here is derived from an EMBL/GenBank/DDBJ whole genome shotgun (WGS) entry which is preliminary data.</text>
</comment>
<reference evidence="1 2" key="1">
    <citation type="submission" date="2024-09" db="EMBL/GenBank/DDBJ databases">
        <authorList>
            <person name="Sun Q."/>
            <person name="Mori K."/>
        </authorList>
    </citation>
    <scope>NUCLEOTIDE SEQUENCE [LARGE SCALE GENOMIC DNA]</scope>
    <source>
        <strain evidence="1 2">CECT 7908</strain>
    </source>
</reference>
<dbReference type="RefSeq" id="WP_290263773.1">
    <property type="nucleotide sequence ID" value="NZ_JAUFQQ010000003.1"/>
</dbReference>
<dbReference type="Proteomes" id="UP001589589">
    <property type="component" value="Unassembled WGS sequence"/>
</dbReference>
<dbReference type="EMBL" id="JBHMEX010000054">
    <property type="protein sequence ID" value="MFB9065601.1"/>
    <property type="molecule type" value="Genomic_DNA"/>
</dbReference>
<proteinExistence type="predicted"/>
<accession>A0ABV5FR11</accession>
<name>A0ABV5FR11_9FLAO</name>
<sequence length="64" mass="7595">MDKRTKKRATYNGDIIDRLIKKFGVSKRYVQMSLSGDRESETSETIKKTYDMMRKEVIKFLDTL</sequence>
<organism evidence="1 2">
    <name type="scientific">Flavobacterium branchiarum</name>
    <dbReference type="NCBI Taxonomy" id="1114870"/>
    <lineage>
        <taxon>Bacteria</taxon>
        <taxon>Pseudomonadati</taxon>
        <taxon>Bacteroidota</taxon>
        <taxon>Flavobacteriia</taxon>
        <taxon>Flavobacteriales</taxon>
        <taxon>Flavobacteriaceae</taxon>
        <taxon>Flavobacterium</taxon>
    </lineage>
</organism>
<evidence type="ECO:0000313" key="2">
    <source>
        <dbReference type="Proteomes" id="UP001589589"/>
    </source>
</evidence>
<protein>
    <submittedName>
        <fullName evidence="1">Uncharacterized protein</fullName>
    </submittedName>
</protein>
<keyword evidence="2" id="KW-1185">Reference proteome</keyword>